<dbReference type="OrthoDB" id="9812921at2"/>
<accession>A0A419HVI0</accession>
<evidence type="ECO:0000259" key="1">
    <source>
        <dbReference type="Pfam" id="PF00326"/>
    </source>
</evidence>
<keyword evidence="3" id="KW-1185">Reference proteome</keyword>
<organism evidence="2 3">
    <name type="scientific">Amycolatopsis panacis</name>
    <dbReference type="NCBI Taxonomy" id="2340917"/>
    <lineage>
        <taxon>Bacteria</taxon>
        <taxon>Bacillati</taxon>
        <taxon>Actinomycetota</taxon>
        <taxon>Actinomycetes</taxon>
        <taxon>Pseudonocardiales</taxon>
        <taxon>Pseudonocardiaceae</taxon>
        <taxon>Amycolatopsis</taxon>
    </lineage>
</organism>
<reference evidence="2 3" key="1">
    <citation type="submission" date="2018-09" db="EMBL/GenBank/DDBJ databases">
        <title>YIM PH 21725 draft genome.</title>
        <authorList>
            <person name="Miao C."/>
        </authorList>
    </citation>
    <scope>NUCLEOTIDE SEQUENCE [LARGE SCALE GENOMIC DNA]</scope>
    <source>
        <strain evidence="3">YIM PH21725</strain>
    </source>
</reference>
<protein>
    <recommendedName>
        <fullName evidence="1">Peptidase S9 prolyl oligopeptidase catalytic domain-containing protein</fullName>
    </recommendedName>
</protein>
<dbReference type="AlphaFoldDB" id="A0A419HVI0"/>
<dbReference type="GO" id="GO:0008236">
    <property type="term" value="F:serine-type peptidase activity"/>
    <property type="evidence" value="ECO:0007669"/>
    <property type="project" value="InterPro"/>
</dbReference>
<name>A0A419HVI0_9PSEU</name>
<dbReference type="EMBL" id="QZFV01000112">
    <property type="protein sequence ID" value="RJQ80878.1"/>
    <property type="molecule type" value="Genomic_DNA"/>
</dbReference>
<dbReference type="RefSeq" id="WP_120025724.1">
    <property type="nucleotide sequence ID" value="NZ_QZFV01000112.1"/>
</dbReference>
<dbReference type="Proteomes" id="UP000285112">
    <property type="component" value="Unassembled WGS sequence"/>
</dbReference>
<proteinExistence type="predicted"/>
<dbReference type="InterPro" id="IPR029058">
    <property type="entry name" value="AB_hydrolase_fold"/>
</dbReference>
<dbReference type="SUPFAM" id="SSF53474">
    <property type="entry name" value="alpha/beta-Hydrolases"/>
    <property type="match status" value="1"/>
</dbReference>
<dbReference type="InterPro" id="IPR001375">
    <property type="entry name" value="Peptidase_S9_cat"/>
</dbReference>
<evidence type="ECO:0000313" key="3">
    <source>
        <dbReference type="Proteomes" id="UP000285112"/>
    </source>
</evidence>
<dbReference type="Gene3D" id="3.40.50.1820">
    <property type="entry name" value="alpha/beta hydrolase"/>
    <property type="match status" value="1"/>
</dbReference>
<dbReference type="GO" id="GO:0006508">
    <property type="term" value="P:proteolysis"/>
    <property type="evidence" value="ECO:0007669"/>
    <property type="project" value="InterPro"/>
</dbReference>
<feature type="domain" description="Peptidase S9 prolyl oligopeptidase catalytic" evidence="1">
    <location>
        <begin position="18"/>
        <end position="58"/>
    </location>
</feature>
<gene>
    <name evidence="2" type="ORF">D5S19_24350</name>
</gene>
<comment type="caution">
    <text evidence="2">The sequence shown here is derived from an EMBL/GenBank/DDBJ whole genome shotgun (WGS) entry which is preliminary data.</text>
</comment>
<dbReference type="Pfam" id="PF00326">
    <property type="entry name" value="Peptidase_S9"/>
    <property type="match status" value="1"/>
</dbReference>
<evidence type="ECO:0000313" key="2">
    <source>
        <dbReference type="EMBL" id="RJQ80878.1"/>
    </source>
</evidence>
<sequence>MGEFDFAGHANAALAGHLEGKLLLAHGDVDDNVTPHLMMRLVDALITVDKDFDLLIYPAWTTCC</sequence>